<dbReference type="PANTHER" id="PTHR43026">
    <property type="entry name" value="2-HYDROXYACID DEHYDROGENASE HOMOLOG 1-RELATED"/>
    <property type="match status" value="1"/>
</dbReference>
<dbReference type="Pfam" id="PF02826">
    <property type="entry name" value="2-Hacid_dh_C"/>
    <property type="match status" value="1"/>
</dbReference>
<evidence type="ECO:0000256" key="2">
    <source>
        <dbReference type="ARBA" id="ARBA00023002"/>
    </source>
</evidence>
<reference evidence="7 8" key="2">
    <citation type="submission" date="2019-05" db="EMBL/GenBank/DDBJ databases">
        <authorList>
            <person name="Lianzixin W."/>
        </authorList>
    </citation>
    <scope>NUCLEOTIDE SEQUENCE [LARGE SCALE GENOMIC DNA]</scope>
    <source>
        <strain evidence="7 8">EC11</strain>
    </source>
</reference>
<accession>A0ABX0IM30</accession>
<dbReference type="PROSITE" id="PS00670">
    <property type="entry name" value="D_2_HYDROXYACID_DH_2"/>
    <property type="match status" value="1"/>
</dbReference>
<dbReference type="InterPro" id="IPR029753">
    <property type="entry name" value="D-isomer_DH_CS"/>
</dbReference>
<dbReference type="PANTHER" id="PTHR43026:SF1">
    <property type="entry name" value="2-HYDROXYACID DEHYDROGENASE HOMOLOG 1-RELATED"/>
    <property type="match status" value="1"/>
</dbReference>
<evidence type="ECO:0000313" key="8">
    <source>
        <dbReference type="Proteomes" id="UP000817854"/>
    </source>
</evidence>
<evidence type="ECO:0000256" key="3">
    <source>
        <dbReference type="ARBA" id="ARBA00023027"/>
    </source>
</evidence>
<reference evidence="7 8" key="3">
    <citation type="submission" date="2020-02" db="EMBL/GenBank/DDBJ databases">
        <title>Flavobacterium profundi sp. nov., isolated from a deep-sea seamount.</title>
        <authorList>
            <person name="Zhang D.-C."/>
        </authorList>
    </citation>
    <scope>NUCLEOTIDE SEQUENCE [LARGE SCALE GENOMIC DNA]</scope>
    <source>
        <strain evidence="7 8">EC11</strain>
    </source>
</reference>
<reference evidence="8" key="1">
    <citation type="submission" date="2019-05" db="EMBL/GenBank/DDBJ databases">
        <title>Flavobacterium profundi sp. nov., isolated from a deep-sea seamount.</title>
        <authorList>
            <person name="Zhang D.-C."/>
        </authorList>
    </citation>
    <scope>NUCLEOTIDE SEQUENCE [LARGE SCALE GENOMIC DNA]</scope>
    <source>
        <strain evidence="8">EC11</strain>
    </source>
</reference>
<protein>
    <submittedName>
        <fullName evidence="7">2-hydroxyacid dehydrogenase</fullName>
    </submittedName>
</protein>
<evidence type="ECO:0000256" key="1">
    <source>
        <dbReference type="ARBA" id="ARBA00005854"/>
    </source>
</evidence>
<evidence type="ECO:0000259" key="6">
    <source>
        <dbReference type="Pfam" id="PF02826"/>
    </source>
</evidence>
<keyword evidence="3" id="KW-0520">NAD</keyword>
<dbReference type="InterPro" id="IPR058205">
    <property type="entry name" value="D-LDH-like"/>
</dbReference>
<proteinExistence type="inferred from homology"/>
<dbReference type="InterPro" id="IPR006140">
    <property type="entry name" value="D-isomer_DH_NAD-bd"/>
</dbReference>
<gene>
    <name evidence="7" type="ORF">FIA58_003705</name>
</gene>
<keyword evidence="2 4" id="KW-0560">Oxidoreductase</keyword>
<dbReference type="RefSeq" id="WP_140960197.1">
    <property type="nucleotide sequence ID" value="NZ_VEVQ02000002.1"/>
</dbReference>
<name>A0ABX0IM30_9FLAO</name>
<comment type="caution">
    <text evidence="7">The sequence shown here is derived from an EMBL/GenBank/DDBJ whole genome shotgun (WGS) entry which is preliminary data.</text>
</comment>
<dbReference type="Gene3D" id="3.40.50.720">
    <property type="entry name" value="NAD(P)-binding Rossmann-like Domain"/>
    <property type="match status" value="2"/>
</dbReference>
<dbReference type="SUPFAM" id="SSF51735">
    <property type="entry name" value="NAD(P)-binding Rossmann-fold domains"/>
    <property type="match status" value="1"/>
</dbReference>
<dbReference type="Proteomes" id="UP000817854">
    <property type="component" value="Unassembled WGS sequence"/>
</dbReference>
<evidence type="ECO:0000313" key="7">
    <source>
        <dbReference type="EMBL" id="NHN24773.1"/>
    </source>
</evidence>
<organism evidence="7 8">
    <name type="scientific">Flavobacterium jejuense</name>
    <dbReference type="NCBI Taxonomy" id="1544455"/>
    <lineage>
        <taxon>Bacteria</taxon>
        <taxon>Pseudomonadati</taxon>
        <taxon>Bacteroidota</taxon>
        <taxon>Flavobacteriia</taxon>
        <taxon>Flavobacteriales</taxon>
        <taxon>Flavobacteriaceae</taxon>
        <taxon>Flavobacterium</taxon>
    </lineage>
</organism>
<evidence type="ECO:0000259" key="5">
    <source>
        <dbReference type="Pfam" id="PF00389"/>
    </source>
</evidence>
<feature type="domain" description="D-isomer specific 2-hydroxyacid dehydrogenase catalytic" evidence="5">
    <location>
        <begin position="9"/>
        <end position="326"/>
    </location>
</feature>
<dbReference type="InterPro" id="IPR036291">
    <property type="entry name" value="NAD(P)-bd_dom_sf"/>
</dbReference>
<keyword evidence="8" id="KW-1185">Reference proteome</keyword>
<sequence>MKTLVYSTHDFDKSFLKKAAKNKHKLTFSELPLNDTSAKLANGFEAVALFTADKANKETLELLHKNGIRYIALRSVGYDHVDLKKAKQLELKVANVPNYSPYASAEHAVTLLLSLNRKILLSQELMYKNDFRLDELVGFDLHGKTIGIIGTGTIGTVFTKIMHGFGCKLMGYDILENKALINQTNIKYTSFEELCQSSDVISIHCPLNDATNYLLDKKAFQLMKKGVIIINTARGGIINTLDLMEALDNGIVAAAGLDVYENEKGIYFKDLSSSNIHDELFEKLRSYANVLLTGHQAFLTKEALQGIAETTISNLSEWTENGISKNDLY</sequence>
<feature type="domain" description="D-isomer specific 2-hydroxyacid dehydrogenase NAD-binding" evidence="6">
    <location>
        <begin position="110"/>
        <end position="297"/>
    </location>
</feature>
<evidence type="ECO:0000256" key="4">
    <source>
        <dbReference type="RuleBase" id="RU003719"/>
    </source>
</evidence>
<dbReference type="SUPFAM" id="SSF52283">
    <property type="entry name" value="Formate/glycerate dehydrogenase catalytic domain-like"/>
    <property type="match status" value="1"/>
</dbReference>
<comment type="similarity">
    <text evidence="1 4">Belongs to the D-isomer specific 2-hydroxyacid dehydrogenase family.</text>
</comment>
<dbReference type="InterPro" id="IPR006139">
    <property type="entry name" value="D-isomer_2_OHA_DH_cat_dom"/>
</dbReference>
<dbReference type="PROSITE" id="PS00671">
    <property type="entry name" value="D_2_HYDROXYACID_DH_3"/>
    <property type="match status" value="1"/>
</dbReference>
<dbReference type="EMBL" id="VEVQ02000002">
    <property type="protein sequence ID" value="NHN24773.1"/>
    <property type="molecule type" value="Genomic_DNA"/>
</dbReference>
<dbReference type="Pfam" id="PF00389">
    <property type="entry name" value="2-Hacid_dh"/>
    <property type="match status" value="1"/>
</dbReference>